<evidence type="ECO:0000313" key="8">
    <source>
        <dbReference type="Proteomes" id="UP001595791"/>
    </source>
</evidence>
<comment type="function">
    <text evidence="5">Toxic component of a toxin-antitoxin (TA) system. An RNase.</text>
</comment>
<comment type="caution">
    <text evidence="7">The sequence shown here is derived from an EMBL/GenBank/DDBJ whole genome shotgun (WGS) entry which is preliminary data.</text>
</comment>
<comment type="cofactor">
    <cofactor evidence="5">
        <name>Mg(2+)</name>
        <dbReference type="ChEBI" id="CHEBI:18420"/>
    </cofactor>
</comment>
<comment type="similarity">
    <text evidence="5">Belongs to the PINc/VapC protein family.</text>
</comment>
<feature type="binding site" evidence="5">
    <location>
        <position position="99"/>
    </location>
    <ligand>
        <name>Mg(2+)</name>
        <dbReference type="ChEBI" id="CHEBI:18420"/>
    </ligand>
</feature>
<evidence type="ECO:0000256" key="3">
    <source>
        <dbReference type="ARBA" id="ARBA00022723"/>
    </source>
</evidence>
<sequence length="132" mass="14999">MIGIDTNVLVRYLAQDDEKQSSLATALIESFNHNRRGFISLIVLVETVWVMERVFRSPRNEIVGILEDILGIRDLVVEHSALAWRALDRFSKENCDFSDCLIAEIAHQVGCTETFTFDQKAAKRAGMKLLED</sequence>
<feature type="binding site" evidence="5">
    <location>
        <position position="5"/>
    </location>
    <ligand>
        <name>Mg(2+)</name>
        <dbReference type="ChEBI" id="CHEBI:18420"/>
    </ligand>
</feature>
<evidence type="ECO:0000256" key="5">
    <source>
        <dbReference type="HAMAP-Rule" id="MF_00265"/>
    </source>
</evidence>
<gene>
    <name evidence="5" type="primary">vapC</name>
    <name evidence="7" type="ORF">ACFOW7_21890</name>
</gene>
<protein>
    <recommendedName>
        <fullName evidence="5">Ribonuclease VapC</fullName>
        <shortName evidence="5">RNase VapC</shortName>
        <ecNumber evidence="5">3.1.-.-</ecNumber>
    </recommendedName>
    <alternativeName>
        <fullName evidence="5">Toxin VapC</fullName>
    </alternativeName>
</protein>
<evidence type="ECO:0000256" key="1">
    <source>
        <dbReference type="ARBA" id="ARBA00022649"/>
    </source>
</evidence>
<reference evidence="8" key="1">
    <citation type="journal article" date="2019" name="Int. J. Syst. Evol. Microbiol.">
        <title>The Global Catalogue of Microorganisms (GCM) 10K type strain sequencing project: providing services to taxonomists for standard genome sequencing and annotation.</title>
        <authorList>
            <consortium name="The Broad Institute Genomics Platform"/>
            <consortium name="The Broad Institute Genome Sequencing Center for Infectious Disease"/>
            <person name="Wu L."/>
            <person name="Ma J."/>
        </authorList>
    </citation>
    <scope>NUCLEOTIDE SEQUENCE [LARGE SCALE GENOMIC DNA]</scope>
    <source>
        <strain evidence="8">LMG 29894</strain>
    </source>
</reference>
<accession>A0ABV8MZ26</accession>
<dbReference type="EC" id="3.1.-.-" evidence="5"/>
<dbReference type="SUPFAM" id="SSF88723">
    <property type="entry name" value="PIN domain-like"/>
    <property type="match status" value="1"/>
</dbReference>
<dbReference type="PANTHER" id="PTHR39664">
    <property type="match status" value="1"/>
</dbReference>
<feature type="domain" description="PIN" evidence="6">
    <location>
        <begin position="4"/>
        <end position="125"/>
    </location>
</feature>
<dbReference type="RefSeq" id="WP_378168732.1">
    <property type="nucleotide sequence ID" value="NZ_JBHSBU010000004.1"/>
</dbReference>
<name>A0ABV8MZ26_9NEIS</name>
<evidence type="ECO:0000313" key="7">
    <source>
        <dbReference type="EMBL" id="MFC4161992.1"/>
    </source>
</evidence>
<dbReference type="InterPro" id="IPR029060">
    <property type="entry name" value="PIN-like_dom_sf"/>
</dbReference>
<proteinExistence type="inferred from homology"/>
<keyword evidence="1 5" id="KW-1277">Toxin-antitoxin system</keyword>
<evidence type="ECO:0000256" key="4">
    <source>
        <dbReference type="ARBA" id="ARBA00022801"/>
    </source>
</evidence>
<keyword evidence="8" id="KW-1185">Reference proteome</keyword>
<keyword evidence="3 5" id="KW-0479">Metal-binding</keyword>
<dbReference type="Gene3D" id="3.40.50.1010">
    <property type="entry name" value="5'-nuclease"/>
    <property type="match status" value="1"/>
</dbReference>
<dbReference type="InterPro" id="IPR002716">
    <property type="entry name" value="PIN_dom"/>
</dbReference>
<evidence type="ECO:0000256" key="2">
    <source>
        <dbReference type="ARBA" id="ARBA00022722"/>
    </source>
</evidence>
<evidence type="ECO:0000259" key="6">
    <source>
        <dbReference type="Pfam" id="PF01850"/>
    </source>
</evidence>
<dbReference type="Proteomes" id="UP001595791">
    <property type="component" value="Unassembled WGS sequence"/>
</dbReference>
<keyword evidence="4 5" id="KW-0378">Hydrolase</keyword>
<dbReference type="CDD" id="cd18683">
    <property type="entry name" value="PIN_VapC-like"/>
    <property type="match status" value="1"/>
</dbReference>
<keyword evidence="2 5" id="KW-0540">Nuclease</keyword>
<keyword evidence="5" id="KW-0800">Toxin</keyword>
<dbReference type="HAMAP" id="MF_00265">
    <property type="entry name" value="VapC_Nob1"/>
    <property type="match status" value="1"/>
</dbReference>
<dbReference type="EMBL" id="JBHSBU010000004">
    <property type="protein sequence ID" value="MFC4161992.1"/>
    <property type="molecule type" value="Genomic_DNA"/>
</dbReference>
<dbReference type="PANTHER" id="PTHR39664:SF2">
    <property type="entry name" value="NUCLEIC ACID-BINDING PROTEIN, CONTAINING PIN DOMAIN-RELATED"/>
    <property type="match status" value="1"/>
</dbReference>
<keyword evidence="5" id="KW-0460">Magnesium</keyword>
<organism evidence="7 8">
    <name type="scientific">Chitinimonas lacunae</name>
    <dbReference type="NCBI Taxonomy" id="1963018"/>
    <lineage>
        <taxon>Bacteria</taxon>
        <taxon>Pseudomonadati</taxon>
        <taxon>Pseudomonadota</taxon>
        <taxon>Betaproteobacteria</taxon>
        <taxon>Neisseriales</taxon>
        <taxon>Chitinibacteraceae</taxon>
        <taxon>Chitinimonas</taxon>
    </lineage>
</organism>
<dbReference type="Pfam" id="PF01850">
    <property type="entry name" value="PIN"/>
    <property type="match status" value="1"/>
</dbReference>
<dbReference type="InterPro" id="IPR022907">
    <property type="entry name" value="VapC_family"/>
</dbReference>